<keyword evidence="2" id="KW-1185">Reference proteome</keyword>
<dbReference type="EMBL" id="CCAG010003456">
    <property type="status" value="NOT_ANNOTATED_CDS"/>
    <property type="molecule type" value="Genomic_DNA"/>
</dbReference>
<evidence type="ECO:0000313" key="1">
    <source>
        <dbReference type="EnsemblMetazoa" id="GMOY006759-PA"/>
    </source>
</evidence>
<protein>
    <submittedName>
        <fullName evidence="1">Uncharacterized protein</fullName>
    </submittedName>
</protein>
<dbReference type="Proteomes" id="UP000092444">
    <property type="component" value="Unassembled WGS sequence"/>
</dbReference>
<organism evidence="1 2">
    <name type="scientific">Glossina morsitans morsitans</name>
    <name type="common">Savannah tsetse fly</name>
    <dbReference type="NCBI Taxonomy" id="37546"/>
    <lineage>
        <taxon>Eukaryota</taxon>
        <taxon>Metazoa</taxon>
        <taxon>Ecdysozoa</taxon>
        <taxon>Arthropoda</taxon>
        <taxon>Hexapoda</taxon>
        <taxon>Insecta</taxon>
        <taxon>Pterygota</taxon>
        <taxon>Neoptera</taxon>
        <taxon>Endopterygota</taxon>
        <taxon>Diptera</taxon>
        <taxon>Brachycera</taxon>
        <taxon>Muscomorpha</taxon>
        <taxon>Hippoboscoidea</taxon>
        <taxon>Glossinidae</taxon>
        <taxon>Glossina</taxon>
    </lineage>
</organism>
<sequence>MNYKLKGLKCILKNFKQLAVARLNISCAMSGELCLYGSDYARSVLYSKKVISKLSYKPSGSSLVLYQKNNDPPPPHTSNAERVMKLCSDSPDVQCVFK</sequence>
<dbReference type="EnsemblMetazoa" id="GMOY006759-RA">
    <property type="protein sequence ID" value="GMOY006759-PA"/>
    <property type="gene ID" value="GMOY006759"/>
</dbReference>
<evidence type="ECO:0000313" key="2">
    <source>
        <dbReference type="Proteomes" id="UP000092444"/>
    </source>
</evidence>
<reference evidence="1" key="1">
    <citation type="submission" date="2020-05" db="UniProtKB">
        <authorList>
            <consortium name="EnsemblMetazoa"/>
        </authorList>
    </citation>
    <scope>IDENTIFICATION</scope>
    <source>
        <strain evidence="1">Yale</strain>
    </source>
</reference>
<proteinExistence type="predicted"/>
<accession>A0A1B0G0I9</accession>
<dbReference type="VEuPathDB" id="VectorBase:GMOY006759"/>
<name>A0A1B0G0I9_GLOMM</name>
<dbReference type="AlphaFoldDB" id="A0A1B0G0I9"/>